<feature type="domain" description="RNase H type-1" evidence="1">
    <location>
        <begin position="164"/>
        <end position="266"/>
    </location>
</feature>
<name>A0A803KVL0_CHEQI</name>
<dbReference type="EnsemblPlants" id="AUR62003068-RA">
    <property type="protein sequence ID" value="AUR62003068-RA:cds"/>
    <property type="gene ID" value="AUR62003068"/>
</dbReference>
<dbReference type="InterPro" id="IPR053151">
    <property type="entry name" value="RNase_H-like"/>
</dbReference>
<sequence length="337" mass="37980">YNLDHHFPNNEYNVAIAEAIAWRNGLKLAKTKNVKLDRIIGDNEEIILRVLGLEPRATGFSSLNEIIDEIQKTLRELSINPRSQVQRIGKTDNKTTNELAFAGSELGEKSYVREEDLPSKVAELIRQEKSISIRNIEQHYGEGSSLVKDVAKVGATVVGIVTGSDRHQLRNGGAGCIIRNEQGNLVIAAVYNLDHLFPNEYNVAIAEAIAWRNGLKLAKTKNVKLDRINGDNEEIILRMLGLEPRAPGFSSLNEIIDEIQKTLRELSINPRSQVQRIGKKDNKTTNVLAFSGSELGLNEEKSYVKEEDLPFKLYQSFQEDKRIWRNGVMDGVHYTQY</sequence>
<evidence type="ECO:0000313" key="2">
    <source>
        <dbReference type="EnsemblPlants" id="AUR62003068-RA:cds"/>
    </source>
</evidence>
<dbReference type="InterPro" id="IPR002156">
    <property type="entry name" value="RNaseH_domain"/>
</dbReference>
<dbReference type="PANTHER" id="PTHR47723">
    <property type="entry name" value="OS05G0353850 PROTEIN"/>
    <property type="match status" value="1"/>
</dbReference>
<keyword evidence="3" id="KW-1185">Reference proteome</keyword>
<reference evidence="2" key="2">
    <citation type="submission" date="2021-03" db="UniProtKB">
        <authorList>
            <consortium name="EnsemblPlants"/>
        </authorList>
    </citation>
    <scope>IDENTIFICATION</scope>
</reference>
<dbReference type="Proteomes" id="UP000596660">
    <property type="component" value="Unplaced"/>
</dbReference>
<dbReference type="PANTHER" id="PTHR47723:SF23">
    <property type="entry name" value="REVERSE TRANSCRIPTASE-LIKE PROTEIN"/>
    <property type="match status" value="1"/>
</dbReference>
<evidence type="ECO:0000259" key="1">
    <source>
        <dbReference type="Pfam" id="PF13456"/>
    </source>
</evidence>
<accession>A0A803KVL0</accession>
<dbReference type="AlphaFoldDB" id="A0A803KVL0"/>
<dbReference type="GO" id="GO:0003676">
    <property type="term" value="F:nucleic acid binding"/>
    <property type="evidence" value="ECO:0007669"/>
    <property type="project" value="InterPro"/>
</dbReference>
<evidence type="ECO:0000313" key="3">
    <source>
        <dbReference type="Proteomes" id="UP000596660"/>
    </source>
</evidence>
<protein>
    <recommendedName>
        <fullName evidence="1">RNase H type-1 domain-containing protein</fullName>
    </recommendedName>
</protein>
<proteinExistence type="predicted"/>
<organism evidence="2 3">
    <name type="scientific">Chenopodium quinoa</name>
    <name type="common">Quinoa</name>
    <dbReference type="NCBI Taxonomy" id="63459"/>
    <lineage>
        <taxon>Eukaryota</taxon>
        <taxon>Viridiplantae</taxon>
        <taxon>Streptophyta</taxon>
        <taxon>Embryophyta</taxon>
        <taxon>Tracheophyta</taxon>
        <taxon>Spermatophyta</taxon>
        <taxon>Magnoliopsida</taxon>
        <taxon>eudicotyledons</taxon>
        <taxon>Gunneridae</taxon>
        <taxon>Pentapetalae</taxon>
        <taxon>Caryophyllales</taxon>
        <taxon>Chenopodiaceae</taxon>
        <taxon>Chenopodioideae</taxon>
        <taxon>Atripliceae</taxon>
        <taxon>Chenopodium</taxon>
    </lineage>
</organism>
<dbReference type="Pfam" id="PF13456">
    <property type="entry name" value="RVT_3"/>
    <property type="match status" value="1"/>
</dbReference>
<dbReference type="Gramene" id="AUR62003068-RA">
    <property type="protein sequence ID" value="AUR62003068-RA:cds"/>
    <property type="gene ID" value="AUR62003068"/>
</dbReference>
<dbReference type="GO" id="GO:0004523">
    <property type="term" value="F:RNA-DNA hybrid ribonuclease activity"/>
    <property type="evidence" value="ECO:0007669"/>
    <property type="project" value="InterPro"/>
</dbReference>
<reference evidence="2" key="1">
    <citation type="journal article" date="2017" name="Nature">
        <title>The genome of Chenopodium quinoa.</title>
        <authorList>
            <person name="Jarvis D.E."/>
            <person name="Ho Y.S."/>
            <person name="Lightfoot D.J."/>
            <person name="Schmoeckel S.M."/>
            <person name="Li B."/>
            <person name="Borm T.J.A."/>
            <person name="Ohyanagi H."/>
            <person name="Mineta K."/>
            <person name="Michell C.T."/>
            <person name="Saber N."/>
            <person name="Kharbatia N.M."/>
            <person name="Rupper R.R."/>
            <person name="Sharp A.R."/>
            <person name="Dally N."/>
            <person name="Boughton B.A."/>
            <person name="Woo Y.H."/>
            <person name="Gao G."/>
            <person name="Schijlen E.G.W.M."/>
            <person name="Guo X."/>
            <person name="Momin A.A."/>
            <person name="Negrao S."/>
            <person name="Al-Babili S."/>
            <person name="Gehring C."/>
            <person name="Roessner U."/>
            <person name="Jung C."/>
            <person name="Murphy K."/>
            <person name="Arold S.T."/>
            <person name="Gojobori T."/>
            <person name="van der Linden C.G."/>
            <person name="van Loo E.N."/>
            <person name="Jellen E.N."/>
            <person name="Maughan P.J."/>
            <person name="Tester M."/>
        </authorList>
    </citation>
    <scope>NUCLEOTIDE SEQUENCE [LARGE SCALE GENOMIC DNA]</scope>
    <source>
        <strain evidence="2">cv. PI 614886</strain>
    </source>
</reference>